<organism evidence="2 3">
    <name type="scientific">Siccirubricoccus soli</name>
    <dbReference type="NCBI Taxonomy" id="2899147"/>
    <lineage>
        <taxon>Bacteria</taxon>
        <taxon>Pseudomonadati</taxon>
        <taxon>Pseudomonadota</taxon>
        <taxon>Alphaproteobacteria</taxon>
        <taxon>Acetobacterales</taxon>
        <taxon>Roseomonadaceae</taxon>
        <taxon>Siccirubricoccus</taxon>
    </lineage>
</organism>
<dbReference type="Proteomes" id="UP001523392">
    <property type="component" value="Unassembled WGS sequence"/>
</dbReference>
<dbReference type="PROSITE" id="PS51340">
    <property type="entry name" value="MOSC"/>
    <property type="match status" value="1"/>
</dbReference>
<dbReference type="InterPro" id="IPR052716">
    <property type="entry name" value="MOSC_domain"/>
</dbReference>
<dbReference type="SUPFAM" id="SSF50800">
    <property type="entry name" value="PK beta-barrel domain-like"/>
    <property type="match status" value="1"/>
</dbReference>
<accession>A0ABT1D2Q1</accession>
<keyword evidence="3" id="KW-1185">Reference proteome</keyword>
<protein>
    <submittedName>
        <fullName evidence="2">MOSC domain-containing protein</fullName>
    </submittedName>
</protein>
<sequence length="154" mass="15940">MAGLGVAGDAHAGVTVQHRSRVRAGPGQPNLRQVHLMQSELFAELAAKGFRVAAGELGENVTTEGIDLLALPTGAVLHLGEAARVEVTGLRNPCGQIERFQPGLLAAVLDRDAAGGLVRKAGIMGVVLAGGTVRPGDAIRVTLPALPHRKLERV</sequence>
<evidence type="ECO:0000313" key="2">
    <source>
        <dbReference type="EMBL" id="MCO6416214.1"/>
    </source>
</evidence>
<name>A0ABT1D2Q1_9PROT</name>
<dbReference type="InterPro" id="IPR005302">
    <property type="entry name" value="MoCF_Sase_C"/>
</dbReference>
<evidence type="ECO:0000259" key="1">
    <source>
        <dbReference type="PROSITE" id="PS51340"/>
    </source>
</evidence>
<dbReference type="PANTHER" id="PTHR36930">
    <property type="entry name" value="METAL-SULFUR CLUSTER BIOSYNTHESIS PROTEINS YUAD-RELATED"/>
    <property type="match status" value="1"/>
</dbReference>
<dbReference type="Gene3D" id="2.40.33.20">
    <property type="entry name" value="PK beta-barrel domain-like"/>
    <property type="match status" value="1"/>
</dbReference>
<evidence type="ECO:0000313" key="3">
    <source>
        <dbReference type="Proteomes" id="UP001523392"/>
    </source>
</evidence>
<feature type="domain" description="MOSC" evidence="1">
    <location>
        <begin position="1"/>
        <end position="142"/>
    </location>
</feature>
<proteinExistence type="predicted"/>
<reference evidence="2 3" key="1">
    <citation type="submission" date="2021-12" db="EMBL/GenBank/DDBJ databases">
        <title>Siccirubricoccus leaddurans sp. nov., a high concentration Zn2+ tolerance bacterium.</title>
        <authorList>
            <person name="Cao Y."/>
        </authorList>
    </citation>
    <scope>NUCLEOTIDE SEQUENCE [LARGE SCALE GENOMIC DNA]</scope>
    <source>
        <strain evidence="2 3">KC 17139</strain>
    </source>
</reference>
<dbReference type="Pfam" id="PF03473">
    <property type="entry name" value="MOSC"/>
    <property type="match status" value="1"/>
</dbReference>
<dbReference type="InterPro" id="IPR011037">
    <property type="entry name" value="Pyrv_Knase-like_insert_dom_sf"/>
</dbReference>
<dbReference type="EMBL" id="JAFIRR010000051">
    <property type="protein sequence ID" value="MCO6416214.1"/>
    <property type="molecule type" value="Genomic_DNA"/>
</dbReference>
<dbReference type="PANTHER" id="PTHR36930:SF1">
    <property type="entry name" value="MOSC DOMAIN-CONTAINING PROTEIN"/>
    <property type="match status" value="1"/>
</dbReference>
<comment type="caution">
    <text evidence="2">The sequence shown here is derived from an EMBL/GenBank/DDBJ whole genome shotgun (WGS) entry which is preliminary data.</text>
</comment>
<gene>
    <name evidence="2" type="ORF">JYK14_08535</name>
</gene>